<dbReference type="Proteomes" id="UP001500200">
    <property type="component" value="Unassembled WGS sequence"/>
</dbReference>
<comment type="caution">
    <text evidence="6">The sequence shown here is derived from an EMBL/GenBank/DDBJ whole genome shotgun (WGS) entry which is preliminary data.</text>
</comment>
<keyword evidence="3" id="KW-0547">Nucleotide-binding</keyword>
<keyword evidence="2" id="KW-0677">Repeat</keyword>
<dbReference type="GO" id="GO:0005524">
    <property type="term" value="F:ATP binding"/>
    <property type="evidence" value="ECO:0007669"/>
    <property type="project" value="UniProtKB-KW"/>
</dbReference>
<dbReference type="RefSeq" id="WP_345450927.1">
    <property type="nucleotide sequence ID" value="NZ_BAABKK010000024.1"/>
</dbReference>
<dbReference type="InterPro" id="IPR027417">
    <property type="entry name" value="P-loop_NTPase"/>
</dbReference>
<evidence type="ECO:0000259" key="5">
    <source>
        <dbReference type="PROSITE" id="PS50893"/>
    </source>
</evidence>
<dbReference type="SUPFAM" id="SSF52540">
    <property type="entry name" value="P-loop containing nucleoside triphosphate hydrolases"/>
    <property type="match status" value="2"/>
</dbReference>
<sequence>MPAVLQISNLAKTFGGVKALQGVDLTVNAGEIHGLLGQNGSGKSTLIKVLAGFHEPDAGGRLLVNGNEVRLPLAPGDYKALGMRFVHQDLGLISSLSVLENLFLDEISTGNSAGIRWRSWRRIANELFRKYKVELDPSAAVSTLRPVERALLAIVRAVSGAPRNGLLVLDEPTVFLPQDDTEMLFDLTRNVAAGGAGVLFVSHDLEEVKRLTNRFTVFRDGRVVGNGATEPTSREELVKLIVGHELKAVSHRSAAQIAATKPVAIIDGLKGGLVAEASFAVHEGEILGVTGLSGSGFEDVPYILFGASKAETGTLALNGSPVRLRGQSPTSAFRSGMALVPADRPRDGAILSLSVLDNVSMQTMDQFQKGPFLRRSRMREEARKVLSAFQVRPNDPTLPCSSLSGGNQQKVLMAKWLQTRPSLLMVHEPTQGVDVGAREEIFSVLRSATAEGMAVLCASSDHEQLALICDRVLVFRQGRIVAELTGSHVNKEEISEQSYAVDQDAQPAEAS</sequence>
<name>A0ABP9SK99_9MICC</name>
<dbReference type="InterPro" id="IPR050107">
    <property type="entry name" value="ABC_carbohydrate_import_ATPase"/>
</dbReference>
<dbReference type="EMBL" id="BAABKK010000024">
    <property type="protein sequence ID" value="GAA5197910.1"/>
    <property type="molecule type" value="Genomic_DNA"/>
</dbReference>
<evidence type="ECO:0000256" key="3">
    <source>
        <dbReference type="ARBA" id="ARBA00022741"/>
    </source>
</evidence>
<evidence type="ECO:0000256" key="1">
    <source>
        <dbReference type="ARBA" id="ARBA00022448"/>
    </source>
</evidence>
<dbReference type="PANTHER" id="PTHR43790:SF9">
    <property type="entry name" value="GALACTOFURANOSE TRANSPORTER ATP-BINDING PROTEIN YTFR"/>
    <property type="match status" value="1"/>
</dbReference>
<evidence type="ECO:0000313" key="6">
    <source>
        <dbReference type="EMBL" id="GAA5197910.1"/>
    </source>
</evidence>
<dbReference type="PANTHER" id="PTHR43790">
    <property type="entry name" value="CARBOHYDRATE TRANSPORT ATP-BINDING PROTEIN MG119-RELATED"/>
    <property type="match status" value="1"/>
</dbReference>
<dbReference type="InterPro" id="IPR003593">
    <property type="entry name" value="AAA+_ATPase"/>
</dbReference>
<evidence type="ECO:0000256" key="2">
    <source>
        <dbReference type="ARBA" id="ARBA00022737"/>
    </source>
</evidence>
<dbReference type="CDD" id="cd03215">
    <property type="entry name" value="ABC_Carb_Monos_II"/>
    <property type="match status" value="1"/>
</dbReference>
<gene>
    <name evidence="6" type="ORF">GCM10023346_33830</name>
</gene>
<evidence type="ECO:0000313" key="7">
    <source>
        <dbReference type="Proteomes" id="UP001500200"/>
    </source>
</evidence>
<dbReference type="SMART" id="SM00382">
    <property type="entry name" value="AAA"/>
    <property type="match status" value="2"/>
</dbReference>
<reference evidence="7" key="1">
    <citation type="journal article" date="2019" name="Int. J. Syst. Evol. Microbiol.">
        <title>The Global Catalogue of Microorganisms (GCM) 10K type strain sequencing project: providing services to taxonomists for standard genome sequencing and annotation.</title>
        <authorList>
            <consortium name="The Broad Institute Genomics Platform"/>
            <consortium name="The Broad Institute Genome Sequencing Center for Infectious Disease"/>
            <person name="Wu L."/>
            <person name="Ma J."/>
        </authorList>
    </citation>
    <scope>NUCLEOTIDE SEQUENCE [LARGE SCALE GENOMIC DNA]</scope>
    <source>
        <strain evidence="7">JCM 18514</strain>
    </source>
</reference>
<dbReference type="InterPro" id="IPR003439">
    <property type="entry name" value="ABC_transporter-like_ATP-bd"/>
</dbReference>
<protein>
    <submittedName>
        <fullName evidence="6">Sugar ABC transporter ATP-binding protein</fullName>
    </submittedName>
</protein>
<dbReference type="Gene3D" id="3.40.50.300">
    <property type="entry name" value="P-loop containing nucleotide triphosphate hydrolases"/>
    <property type="match status" value="2"/>
</dbReference>
<keyword evidence="1" id="KW-0813">Transport</keyword>
<dbReference type="CDD" id="cd03216">
    <property type="entry name" value="ABC_Carb_Monos_I"/>
    <property type="match status" value="1"/>
</dbReference>
<accession>A0ABP9SK99</accession>
<keyword evidence="7" id="KW-1185">Reference proteome</keyword>
<dbReference type="PROSITE" id="PS50893">
    <property type="entry name" value="ABC_TRANSPORTER_2"/>
    <property type="match status" value="1"/>
</dbReference>
<proteinExistence type="predicted"/>
<dbReference type="InterPro" id="IPR017871">
    <property type="entry name" value="ABC_transporter-like_CS"/>
</dbReference>
<dbReference type="PROSITE" id="PS00211">
    <property type="entry name" value="ABC_TRANSPORTER_1"/>
    <property type="match status" value="1"/>
</dbReference>
<evidence type="ECO:0000256" key="4">
    <source>
        <dbReference type="ARBA" id="ARBA00022840"/>
    </source>
</evidence>
<organism evidence="6 7">
    <name type="scientific">Arthrobacter gyeryongensis</name>
    <dbReference type="NCBI Taxonomy" id="1650592"/>
    <lineage>
        <taxon>Bacteria</taxon>
        <taxon>Bacillati</taxon>
        <taxon>Actinomycetota</taxon>
        <taxon>Actinomycetes</taxon>
        <taxon>Micrococcales</taxon>
        <taxon>Micrococcaceae</taxon>
        <taxon>Arthrobacter</taxon>
    </lineage>
</organism>
<feature type="domain" description="ABC transporter" evidence="5">
    <location>
        <begin position="5"/>
        <end position="502"/>
    </location>
</feature>
<keyword evidence="4 6" id="KW-0067">ATP-binding</keyword>
<dbReference type="Pfam" id="PF00005">
    <property type="entry name" value="ABC_tran"/>
    <property type="match status" value="2"/>
</dbReference>